<dbReference type="Proteomes" id="UP000677913">
    <property type="component" value="Unassembled WGS sequence"/>
</dbReference>
<organism evidence="1 2">
    <name type="scientific">Actinocrinis puniceicyclus</name>
    <dbReference type="NCBI Taxonomy" id="977794"/>
    <lineage>
        <taxon>Bacteria</taxon>
        <taxon>Bacillati</taxon>
        <taxon>Actinomycetota</taxon>
        <taxon>Actinomycetes</taxon>
        <taxon>Catenulisporales</taxon>
        <taxon>Actinospicaceae</taxon>
        <taxon>Actinocrinis</taxon>
    </lineage>
</organism>
<sequence>MATRTDDGVELRGEYIQNRLGGRFVYLSWVTVGRDGAATMFRRAKLMFDAIPSGVLDAALRSGRLTARLRLTDAKGHPLCAHVRPPLVEWRAERAE</sequence>
<reference evidence="1" key="1">
    <citation type="submission" date="2021-04" db="EMBL/GenBank/DDBJ databases">
        <title>Genome based classification of Actinospica acidithermotolerans sp. nov., an actinobacterium isolated from an Indonesian hot spring.</title>
        <authorList>
            <person name="Kusuma A.B."/>
            <person name="Putra K.E."/>
            <person name="Nafisah S."/>
            <person name="Loh J."/>
            <person name="Nouioui I."/>
            <person name="Goodfellow M."/>
        </authorList>
    </citation>
    <scope>NUCLEOTIDE SEQUENCE</scope>
    <source>
        <strain evidence="1">DSM 45618</strain>
    </source>
</reference>
<evidence type="ECO:0000313" key="2">
    <source>
        <dbReference type="Proteomes" id="UP000677913"/>
    </source>
</evidence>
<name>A0A8J8BD28_9ACTN</name>
<keyword evidence="2" id="KW-1185">Reference proteome</keyword>
<gene>
    <name evidence="1" type="ORF">KGA66_13915</name>
</gene>
<dbReference type="AlphaFoldDB" id="A0A8J8BD28"/>
<evidence type="ECO:0000313" key="1">
    <source>
        <dbReference type="EMBL" id="MBS2964150.1"/>
    </source>
</evidence>
<protein>
    <submittedName>
        <fullName evidence="1">Uncharacterized protein</fullName>
    </submittedName>
</protein>
<proteinExistence type="predicted"/>
<comment type="caution">
    <text evidence="1">The sequence shown here is derived from an EMBL/GenBank/DDBJ whole genome shotgun (WGS) entry which is preliminary data.</text>
</comment>
<dbReference type="Pfam" id="PF19452">
    <property type="entry name" value="DUF5990"/>
    <property type="match status" value="1"/>
</dbReference>
<dbReference type="EMBL" id="JAGSXH010000043">
    <property type="protein sequence ID" value="MBS2964150.1"/>
    <property type="molecule type" value="Genomic_DNA"/>
</dbReference>
<accession>A0A8J8BD28</accession>
<dbReference type="InterPro" id="IPR046032">
    <property type="entry name" value="DUF5990"/>
</dbReference>